<evidence type="ECO:0000259" key="2">
    <source>
        <dbReference type="Pfam" id="PF10335"/>
    </source>
</evidence>
<dbReference type="EMBL" id="VLLN01000010">
    <property type="protein sequence ID" value="TWJ19242.1"/>
    <property type="molecule type" value="Genomic_DNA"/>
</dbReference>
<evidence type="ECO:0000313" key="3">
    <source>
        <dbReference type="EMBL" id="TWJ19242.1"/>
    </source>
</evidence>
<keyword evidence="3" id="KW-0808">Transferase</keyword>
<dbReference type="InterPro" id="IPR005105">
    <property type="entry name" value="GlnD_Uridyltrans_N"/>
</dbReference>
<dbReference type="CDD" id="cd05401">
    <property type="entry name" value="NT_GlnE_GlnD_like"/>
    <property type="match status" value="1"/>
</dbReference>
<keyword evidence="4" id="KW-1185">Reference proteome</keyword>
<dbReference type="InterPro" id="IPR018821">
    <property type="entry name" value="DUF294_put_nucleoTrafse_sb-bd"/>
</dbReference>
<proteinExistence type="predicted"/>
<evidence type="ECO:0000259" key="1">
    <source>
        <dbReference type="Pfam" id="PF03445"/>
    </source>
</evidence>
<feature type="domain" description="Protein-PII uridylyltransferase N-terminal" evidence="1">
    <location>
        <begin position="91"/>
        <end position="215"/>
    </location>
</feature>
<dbReference type="AlphaFoldDB" id="A0A562VN64"/>
<dbReference type="GO" id="GO:0008773">
    <property type="term" value="F:[protein-PII] uridylyltransferase activity"/>
    <property type="evidence" value="ECO:0007669"/>
    <property type="project" value="InterPro"/>
</dbReference>
<reference evidence="3 4" key="1">
    <citation type="submission" date="2019-07" db="EMBL/GenBank/DDBJ databases">
        <title>Genomic Encyclopedia of Archaeal and Bacterial Type Strains, Phase II (KMG-II): from individual species to whole genera.</title>
        <authorList>
            <person name="Goeker M."/>
        </authorList>
    </citation>
    <scope>NUCLEOTIDE SEQUENCE [LARGE SCALE GENOMIC DNA]</scope>
    <source>
        <strain evidence="3 4">ATCC BAA-1139</strain>
    </source>
</reference>
<feature type="domain" description="DUF294" evidence="2">
    <location>
        <begin position="260"/>
        <end position="402"/>
    </location>
</feature>
<organism evidence="3 4">
    <name type="scientific">Geobacter argillaceus</name>
    <dbReference type="NCBI Taxonomy" id="345631"/>
    <lineage>
        <taxon>Bacteria</taxon>
        <taxon>Pseudomonadati</taxon>
        <taxon>Thermodesulfobacteriota</taxon>
        <taxon>Desulfuromonadia</taxon>
        <taxon>Geobacterales</taxon>
        <taxon>Geobacteraceae</taxon>
        <taxon>Geobacter</taxon>
    </lineage>
</organism>
<evidence type="ECO:0000313" key="4">
    <source>
        <dbReference type="Proteomes" id="UP000319449"/>
    </source>
</evidence>
<gene>
    <name evidence="3" type="ORF">JN12_01933</name>
</gene>
<sequence length="405" mass="45766">MDMIAENDQQFIDDVMKRVRSFLTQLERGETVLVLQSLKDALDQEIAWAVEDAARRTSLMSEIAGCGDYGRLAEIHSEFNTHEMDAFLKMQSVVGLHRHCTDYRDLLAGSTVDLVVQEMVGNGHGDPPVPFALISMGSDGREEQTLITDQDYLVVYGDDGGLAADDYFTAFSLLLVERLAEIGFKKCTGDIMPSNPTWRGSYAQWRRKLLAIVRYEYEDYAKNLMDLIVLSDARYVAGDRDLAARLIGLIRGLEQDYFQALWGMAKAATEMKLALGFLKRFWTEGGGEHKGEFNLKLLAWAPLVMNVRILAINQGIPASCTLKRIELLQQEGSFSPAMAKGLADAYLILTRYRILLQIKVIKGIQKDSHYINPYELPAEEREQLRKALLRIEDLQKVIHTNFSIM</sequence>
<dbReference type="Pfam" id="PF03445">
    <property type="entry name" value="DUF294"/>
    <property type="match status" value="1"/>
</dbReference>
<dbReference type="Pfam" id="PF10335">
    <property type="entry name" value="DUF294_C"/>
    <property type="match status" value="1"/>
</dbReference>
<protein>
    <submittedName>
        <fullName evidence="3">Putative nucleotidyltransferase DUF294</fullName>
    </submittedName>
</protein>
<dbReference type="SUPFAM" id="SSF81301">
    <property type="entry name" value="Nucleotidyltransferase"/>
    <property type="match status" value="1"/>
</dbReference>
<name>A0A562VN64_9BACT</name>
<accession>A0A562VN64</accession>
<dbReference type="Proteomes" id="UP000319449">
    <property type="component" value="Unassembled WGS sequence"/>
</dbReference>
<dbReference type="RefSeq" id="WP_246125821.1">
    <property type="nucleotide sequence ID" value="NZ_VLLN01000010.1"/>
</dbReference>
<comment type="caution">
    <text evidence="3">The sequence shown here is derived from an EMBL/GenBank/DDBJ whole genome shotgun (WGS) entry which is preliminary data.</text>
</comment>
<dbReference type="InterPro" id="IPR043519">
    <property type="entry name" value="NT_sf"/>
</dbReference>